<dbReference type="PROSITE" id="PS50926">
    <property type="entry name" value="TRAM"/>
    <property type="match status" value="1"/>
</dbReference>
<dbReference type="SUPFAM" id="SSF53335">
    <property type="entry name" value="S-adenosyl-L-methionine-dependent methyltransferases"/>
    <property type="match status" value="1"/>
</dbReference>
<dbReference type="Pfam" id="PF01938">
    <property type="entry name" value="TRAM"/>
    <property type="match status" value="1"/>
</dbReference>
<evidence type="ECO:0000313" key="6">
    <source>
        <dbReference type="EMBL" id="QLQ39980.1"/>
    </source>
</evidence>
<dbReference type="PROSITE" id="PS51687">
    <property type="entry name" value="SAM_MT_RNA_M5U"/>
    <property type="match status" value="1"/>
</dbReference>
<reference evidence="7" key="1">
    <citation type="submission" date="2020-07" db="EMBL/GenBank/DDBJ databases">
        <title>A new Micromonospora strain with potent antibiotic activity isolated from the microbiome of a mid-Atlantic deep-sea sponge.</title>
        <authorList>
            <person name="Back C.R."/>
            <person name="Stennett H.L."/>
            <person name="Williams S.E."/>
            <person name="Wang L."/>
            <person name="Ojeda Gomez J."/>
            <person name="Abdulle O.M."/>
            <person name="Duffy T."/>
            <person name="Hendry K.R."/>
            <person name="Powell D."/>
            <person name="Stach J.E."/>
            <person name="Essex-Lopresti A.E."/>
            <person name="Willis C.L."/>
            <person name="Curnow P."/>
            <person name="Race P.R."/>
        </authorList>
    </citation>
    <scope>NUCLEOTIDE SEQUENCE [LARGE SCALE GENOMIC DNA]</scope>
    <source>
        <strain evidence="7">28ISP2-46</strain>
    </source>
</reference>
<evidence type="ECO:0000313" key="7">
    <source>
        <dbReference type="Proteomes" id="UP000510844"/>
    </source>
</evidence>
<feature type="binding site" evidence="4">
    <location>
        <position position="340"/>
    </location>
    <ligand>
        <name>S-adenosyl-L-methionine</name>
        <dbReference type="ChEBI" id="CHEBI:59789"/>
    </ligand>
</feature>
<dbReference type="KEGG" id="mfeu:H1D33_14835"/>
<dbReference type="EMBL" id="CP059322">
    <property type="protein sequence ID" value="QLQ39980.1"/>
    <property type="molecule type" value="Genomic_DNA"/>
</dbReference>
<feature type="binding site" evidence="4">
    <location>
        <position position="243"/>
    </location>
    <ligand>
        <name>S-adenosyl-L-methionine</name>
        <dbReference type="ChEBI" id="CHEBI:59789"/>
    </ligand>
</feature>
<feature type="binding site" evidence="4">
    <location>
        <position position="272"/>
    </location>
    <ligand>
        <name>S-adenosyl-L-methionine</name>
        <dbReference type="ChEBI" id="CHEBI:59789"/>
    </ligand>
</feature>
<dbReference type="InterPro" id="IPR029063">
    <property type="entry name" value="SAM-dependent_MTases_sf"/>
</dbReference>
<sequence length="412" mass="42762">MSADPRPGLEEAERVELTVDAVAPGGHCVARVGGQVVFVRHALPGERVVAEVTELHRGFARADAVEVLDASPDRVAPPCPYARPGACGGCDLQHVAPAAQLDWKAAVVREQLTRLGGLTDERVDALGVRVEALPGGPLGWRSRVRYAVDAAGRAGLLKHRSHEVVPIDRCLIAHPAIQELPVLPPSGASWPDADAVETVASSGGDVAVVAYADGVATAVRGPERVRETAAGRSFTLPASGFWQVHPAAADALVGAVVELLDPRPGETAWDLYGGAGLFAAALAGRVDGARVTVVESAPDGVAAARTNLADLSGVEVVAARVETALARRRITGPVDLVVLDPPRAGAGAAVVRGVVAASPRAVAYVACDPAAFARDVRTFAEAGWRLAELRGFDLFPMTQHVELVGLFLPPAR</sequence>
<name>A0A7L6BE89_9ACTN</name>
<feature type="active site" description="Nucleophile" evidence="4">
    <location>
        <position position="367"/>
    </location>
</feature>
<keyword evidence="7" id="KW-1185">Reference proteome</keyword>
<keyword evidence="2 4" id="KW-0808">Transferase</keyword>
<evidence type="ECO:0000256" key="3">
    <source>
        <dbReference type="ARBA" id="ARBA00022691"/>
    </source>
</evidence>
<dbReference type="AlphaFoldDB" id="A0A7L6BE89"/>
<evidence type="ECO:0000256" key="4">
    <source>
        <dbReference type="PROSITE-ProRule" id="PRU01024"/>
    </source>
</evidence>
<dbReference type="GO" id="GO:0070041">
    <property type="term" value="F:rRNA (uridine-C5-)-methyltransferase activity"/>
    <property type="evidence" value="ECO:0007669"/>
    <property type="project" value="TreeGrafter"/>
</dbReference>
<keyword evidence="1 4" id="KW-0489">Methyltransferase</keyword>
<dbReference type="Gene3D" id="2.40.50.140">
    <property type="entry name" value="Nucleic acid-binding proteins"/>
    <property type="match status" value="1"/>
</dbReference>
<accession>A0A7L6BE89</accession>
<feature type="domain" description="TRAM" evidence="5">
    <location>
        <begin position="8"/>
        <end position="66"/>
    </location>
</feature>
<dbReference type="RefSeq" id="WP_181572347.1">
    <property type="nucleotide sequence ID" value="NZ_CP059322.2"/>
</dbReference>
<dbReference type="Pfam" id="PF05958">
    <property type="entry name" value="tRNA_U5-meth_tr"/>
    <property type="match status" value="1"/>
</dbReference>
<reference evidence="6 7" key="2">
    <citation type="journal article" date="2021" name="Mar. Drugs">
        <title>A New Micromonospora Strain with Antibiotic Activity Isolated from the Microbiome of a Mid-Atlantic Deep-Sea Sponge.</title>
        <authorList>
            <person name="Back C.R."/>
            <person name="Stennett H.L."/>
            <person name="Williams S.E."/>
            <person name="Wang L."/>
            <person name="Ojeda Gomez J."/>
            <person name="Abdulle O.M."/>
            <person name="Duffy T."/>
            <person name="Neal C."/>
            <person name="Mantell J."/>
            <person name="Jepson M.A."/>
            <person name="Hendry K.R."/>
            <person name="Powell D."/>
            <person name="Stach J.E.M."/>
            <person name="Essex-Lopresti A.E."/>
            <person name="Willis C.L."/>
            <person name="Curnow P."/>
            <person name="Race P.R."/>
        </authorList>
    </citation>
    <scope>NUCLEOTIDE SEQUENCE [LARGE SCALE GENOMIC DNA]</scope>
    <source>
        <strain evidence="6 7">28ISP2-46</strain>
    </source>
</reference>
<dbReference type="GO" id="GO:0070475">
    <property type="term" value="P:rRNA base methylation"/>
    <property type="evidence" value="ECO:0007669"/>
    <property type="project" value="TreeGrafter"/>
</dbReference>
<proteinExistence type="inferred from homology"/>
<evidence type="ECO:0000256" key="2">
    <source>
        <dbReference type="ARBA" id="ARBA00022679"/>
    </source>
</evidence>
<gene>
    <name evidence="6" type="ORF">H1D33_14835</name>
</gene>
<dbReference type="InterPro" id="IPR030391">
    <property type="entry name" value="MeTrfase_TrmA_CS"/>
</dbReference>
<dbReference type="InterPro" id="IPR002792">
    <property type="entry name" value="TRAM_dom"/>
</dbReference>
<protein>
    <submittedName>
        <fullName evidence="6">TRAM domain-containing protein</fullName>
    </submittedName>
</protein>
<dbReference type="InterPro" id="IPR012340">
    <property type="entry name" value="NA-bd_OB-fold"/>
</dbReference>
<dbReference type="Gene3D" id="3.40.50.150">
    <property type="entry name" value="Vaccinia Virus protein VP39"/>
    <property type="match status" value="2"/>
</dbReference>
<evidence type="ECO:0000256" key="1">
    <source>
        <dbReference type="ARBA" id="ARBA00022603"/>
    </source>
</evidence>
<dbReference type="Gene3D" id="2.40.50.1070">
    <property type="match status" value="1"/>
</dbReference>
<dbReference type="SUPFAM" id="SSF50249">
    <property type="entry name" value="Nucleic acid-binding proteins"/>
    <property type="match status" value="1"/>
</dbReference>
<feature type="binding site" evidence="4">
    <location>
        <position position="295"/>
    </location>
    <ligand>
        <name>S-adenosyl-L-methionine</name>
        <dbReference type="ChEBI" id="CHEBI:59789"/>
    </ligand>
</feature>
<dbReference type="Proteomes" id="UP000510844">
    <property type="component" value="Chromosome"/>
</dbReference>
<comment type="similarity">
    <text evidence="4">Belongs to the class I-like SAM-binding methyltransferase superfamily. RNA M5U methyltransferase family.</text>
</comment>
<organism evidence="6 7">
    <name type="scientific">Micromonospora robiginosa</name>
    <dbReference type="NCBI Taxonomy" id="2749844"/>
    <lineage>
        <taxon>Bacteria</taxon>
        <taxon>Bacillati</taxon>
        <taxon>Actinomycetota</taxon>
        <taxon>Actinomycetes</taxon>
        <taxon>Micromonosporales</taxon>
        <taxon>Micromonosporaceae</taxon>
        <taxon>Micromonospora</taxon>
    </lineage>
</organism>
<dbReference type="PANTHER" id="PTHR11061">
    <property type="entry name" value="RNA M5U METHYLTRANSFERASE"/>
    <property type="match status" value="1"/>
</dbReference>
<dbReference type="PANTHER" id="PTHR11061:SF30">
    <property type="entry name" value="TRNA (URACIL(54)-C(5))-METHYLTRANSFERASE"/>
    <property type="match status" value="1"/>
</dbReference>
<dbReference type="InterPro" id="IPR010280">
    <property type="entry name" value="U5_MeTrfase_fam"/>
</dbReference>
<dbReference type="PROSITE" id="PS01231">
    <property type="entry name" value="TRMA_2"/>
    <property type="match status" value="1"/>
</dbReference>
<keyword evidence="3 4" id="KW-0949">S-adenosyl-L-methionine</keyword>
<evidence type="ECO:0000259" key="5">
    <source>
        <dbReference type="PROSITE" id="PS50926"/>
    </source>
</evidence>